<accession>W8T877</accession>
<dbReference type="EMBL" id="CP007452">
    <property type="protein sequence ID" value="AHM57080.1"/>
    <property type="molecule type" value="Genomic_DNA"/>
</dbReference>
<dbReference type="HOGENOM" id="CLU_2843290_0_0_9"/>
<dbReference type="Proteomes" id="UP000019591">
    <property type="component" value="Chromosome"/>
</dbReference>
<sequence length="65" mass="7393">MVLVFKVMWFLSMSTLSELYESKPTGRKAKRKAVQTAMGYTYAATGTYGNGGYTSDYYIEKRRGM</sequence>
<keyword evidence="2" id="KW-1185">Reference proteome</keyword>
<evidence type="ECO:0000313" key="2">
    <source>
        <dbReference type="Proteomes" id="UP000019591"/>
    </source>
</evidence>
<proteinExistence type="predicted"/>
<dbReference type="STRING" id="1286171.EAL2_c17880"/>
<dbReference type="KEGG" id="eac:EAL2_c17880"/>
<protein>
    <submittedName>
        <fullName evidence="1">Uncharacterized protein</fullName>
    </submittedName>
</protein>
<name>W8T877_PEPAC</name>
<gene>
    <name evidence="1" type="ORF">EAL2_c17880</name>
</gene>
<evidence type="ECO:0000313" key="1">
    <source>
        <dbReference type="EMBL" id="AHM57080.1"/>
    </source>
</evidence>
<organism evidence="1 2">
    <name type="scientific">Peptoclostridium acidaminophilum DSM 3953</name>
    <dbReference type="NCBI Taxonomy" id="1286171"/>
    <lineage>
        <taxon>Bacteria</taxon>
        <taxon>Bacillati</taxon>
        <taxon>Bacillota</taxon>
        <taxon>Clostridia</taxon>
        <taxon>Peptostreptococcales</taxon>
        <taxon>Peptoclostridiaceae</taxon>
        <taxon>Peptoclostridium</taxon>
    </lineage>
</organism>
<reference evidence="1 2" key="1">
    <citation type="journal article" date="2014" name="Genome Announc.">
        <title>Complete Genome Sequence of Amino Acid-Utilizing Eubacterium acidaminophilum al-2 (DSM 3953).</title>
        <authorList>
            <person name="Poehlein A."/>
            <person name="Andreesen J.R."/>
            <person name="Daniel R."/>
        </authorList>
    </citation>
    <scope>NUCLEOTIDE SEQUENCE [LARGE SCALE GENOMIC DNA]</scope>
    <source>
        <strain evidence="1 2">DSM 3953</strain>
    </source>
</reference>
<dbReference type="AlphaFoldDB" id="W8T877"/>
<dbReference type="PATRIC" id="fig|1286171.3.peg.1747"/>